<dbReference type="SUPFAM" id="SSF63411">
    <property type="entry name" value="LuxS/MPP-like metallohydrolase"/>
    <property type="match status" value="4"/>
</dbReference>
<dbReference type="GO" id="GO:0006508">
    <property type="term" value="P:proteolysis"/>
    <property type="evidence" value="ECO:0007669"/>
    <property type="project" value="UniProtKB-KW"/>
</dbReference>
<evidence type="ECO:0000256" key="4">
    <source>
        <dbReference type="ARBA" id="ARBA00022801"/>
    </source>
</evidence>
<evidence type="ECO:0000256" key="2">
    <source>
        <dbReference type="ARBA" id="ARBA00022670"/>
    </source>
</evidence>
<comment type="similarity">
    <text evidence="1">Belongs to the peptidase M16 family.</text>
</comment>
<evidence type="ECO:0000256" key="5">
    <source>
        <dbReference type="ARBA" id="ARBA00022833"/>
    </source>
</evidence>
<comment type="caution">
    <text evidence="12">The sequence shown here is derived from an EMBL/GenBank/DDBJ whole genome shotgun (WGS) entry which is preliminary data.</text>
</comment>
<feature type="domain" description="Coenzyme PQQ synthesis protein F-like C-terminal lobe" evidence="11">
    <location>
        <begin position="799"/>
        <end position="898"/>
    </location>
</feature>
<evidence type="ECO:0000259" key="9">
    <source>
        <dbReference type="Pfam" id="PF05193"/>
    </source>
</evidence>
<evidence type="ECO:0000256" key="7">
    <source>
        <dbReference type="SAM" id="MobiDB-lite"/>
    </source>
</evidence>
<evidence type="ECO:0000313" key="12">
    <source>
        <dbReference type="EMBL" id="KAL3692062.1"/>
    </source>
</evidence>
<evidence type="ECO:0000313" key="13">
    <source>
        <dbReference type="Proteomes" id="UP001633002"/>
    </source>
</evidence>
<keyword evidence="3" id="KW-0479">Metal-binding</keyword>
<evidence type="ECO:0000259" key="8">
    <source>
        <dbReference type="Pfam" id="PF00675"/>
    </source>
</evidence>
<dbReference type="GO" id="GO:0005737">
    <property type="term" value="C:cytoplasm"/>
    <property type="evidence" value="ECO:0007669"/>
    <property type="project" value="UniProtKB-ARBA"/>
</dbReference>
<feature type="domain" description="Peptidase M16 C-terminal" evidence="9">
    <location>
        <begin position="223"/>
        <end position="402"/>
    </location>
</feature>
<evidence type="ECO:0000256" key="3">
    <source>
        <dbReference type="ARBA" id="ARBA00022723"/>
    </source>
</evidence>
<dbReference type="Pfam" id="PF22456">
    <property type="entry name" value="PqqF-like_C_4"/>
    <property type="match status" value="1"/>
</dbReference>
<dbReference type="InterPro" id="IPR032632">
    <property type="entry name" value="Peptidase_M16_M"/>
</dbReference>
<dbReference type="InterPro" id="IPR011249">
    <property type="entry name" value="Metalloenz_LuxS/M16"/>
</dbReference>
<evidence type="ECO:0008006" key="14">
    <source>
        <dbReference type="Google" id="ProtNLM"/>
    </source>
</evidence>
<dbReference type="EMBL" id="JBJQOH010000003">
    <property type="protein sequence ID" value="KAL3692062.1"/>
    <property type="molecule type" value="Genomic_DNA"/>
</dbReference>
<dbReference type="Gene3D" id="3.30.830.10">
    <property type="entry name" value="Metalloenzyme, LuxS/M16 peptidase-like"/>
    <property type="match status" value="4"/>
</dbReference>
<dbReference type="AlphaFoldDB" id="A0ABD3HNB0"/>
<sequence length="1087" mass="122868">MTRSCDDSTIDSSEMPAEGNIALLLHSRSIGHGHPEDIPITKARSDKRNYRRIVLPNAMQVLLVSDPETDTAAASMDVHVGYFCDPVELPGLAHFLEHMLFFSNEKYPEEGSFKKFLGSRGGSSNAYTASLSTNFQFDVGADHLEEALDRFSQFFICPSFSEDATGREVKAVDSENSRNLLSDPHRLAQIEDHLTSADHPLHKFSCGNLQTLEEIPRSKGIDTRAEMLKFYQDHYSSNLMCIAIYGKEDLDQLEAMAKEKFCEVRNLEHEVVHFRGQPCTSEHLQILVKAVPITEGHDLKLSWPVLPSLIHYKEAPLNYVAHLLGHEGEGSVLALLKQLSWADGLAAGEDSSLHFSFFNVVIELTDAGEEHIEEIVGFIFQYLNILQGKDGIQSWIFDELQELADMGFNFQDKYSPFSYTSAIAANMRVFPPRDWLCGALPRVFDERIISKAMEVLTPENIRILTYSKRYAGATTEIEPWYGTQYSCKKIDNAVMTKWKSPEIDTRLHLPSRNEFIPTDFTNLCDGNGVNVQTPCILKNSSMVRLWYKPDIKFQTPKAKLSLLISCPASKISPEAALLAAIFTDLVNDSLSTYTYDAWVAGLGYGFSTHGGGFRLSVSGYNHKLIDLANKIVEVLVNLEVKEDRFRVTKENYLKAFMNYQFEKPLDQATYNSGILSLYSTFHYTDFLEVLPTLTTESLKCFIPQLFGRVFLECFVAGNITSKQAQDFLQQVEDSLLTGPMKSKPPFSSQLMDQRALRLEDGANFTYPTIGRNPDDENSGLYLCLQLGPDETRLNVLNELLAYVMNEEFFHQLRTIEQLGYVVSLSPGCLSGIRSLNFEIQSTVKDPEGLEARVEAFIDQYHQTLENMTQEEFEANLQSYIKLKLEKHKNIWEEIGEFWSEIKDGTLKFNRREVEAVTAQNVQKGSLVDFYNTYVSADGPRRRKLSCQVYGSKHLGEYKAFTGEGAVDTASTRSLNMQSAVIEETTENGELQVGDKESIPAVGSGKKLQHGDEYESNGEDLKKSFKEEDSGEAADGDECQGEVKFERRTKLIEDMYTFKRSQSFYGSIRGGIEHHDMIKQYMYHVRLE</sequence>
<gene>
    <name evidence="12" type="ORF">R1sor_005713</name>
</gene>
<feature type="compositionally biased region" description="Basic and acidic residues" evidence="7">
    <location>
        <begin position="1008"/>
        <end position="1018"/>
    </location>
</feature>
<dbReference type="FunFam" id="3.30.830.10:FF:000005">
    <property type="entry name" value="nardilysin isoform X1"/>
    <property type="match status" value="1"/>
</dbReference>
<name>A0ABD3HNB0_9MARC</name>
<feature type="domain" description="Peptidase M16 middle/third" evidence="10">
    <location>
        <begin position="408"/>
        <end position="688"/>
    </location>
</feature>
<dbReference type="Proteomes" id="UP001633002">
    <property type="component" value="Unassembled WGS sequence"/>
</dbReference>
<evidence type="ECO:0000256" key="6">
    <source>
        <dbReference type="ARBA" id="ARBA00023049"/>
    </source>
</evidence>
<dbReference type="Pfam" id="PF16187">
    <property type="entry name" value="Peptidase_M16_M"/>
    <property type="match status" value="1"/>
</dbReference>
<organism evidence="12 13">
    <name type="scientific">Riccia sorocarpa</name>
    <dbReference type="NCBI Taxonomy" id="122646"/>
    <lineage>
        <taxon>Eukaryota</taxon>
        <taxon>Viridiplantae</taxon>
        <taxon>Streptophyta</taxon>
        <taxon>Embryophyta</taxon>
        <taxon>Marchantiophyta</taxon>
        <taxon>Marchantiopsida</taxon>
        <taxon>Marchantiidae</taxon>
        <taxon>Marchantiales</taxon>
        <taxon>Ricciaceae</taxon>
        <taxon>Riccia</taxon>
    </lineage>
</organism>
<dbReference type="GO" id="GO:0046872">
    <property type="term" value="F:metal ion binding"/>
    <property type="evidence" value="ECO:0007669"/>
    <property type="project" value="UniProtKB-KW"/>
</dbReference>
<dbReference type="FunFam" id="3.30.830.10:FF:000004">
    <property type="entry name" value="Putative insulin-degrading enzyme"/>
    <property type="match status" value="1"/>
</dbReference>
<proteinExistence type="inferred from homology"/>
<dbReference type="PANTHER" id="PTHR43690:SF18">
    <property type="entry name" value="INSULIN-DEGRADING ENZYME-RELATED"/>
    <property type="match status" value="1"/>
</dbReference>
<dbReference type="Pfam" id="PF00675">
    <property type="entry name" value="Peptidase_M16"/>
    <property type="match status" value="1"/>
</dbReference>
<keyword evidence="6" id="KW-0482">Metalloprotease</keyword>
<dbReference type="FunFam" id="3.30.830.10:FF:000003">
    <property type="entry name" value="Insulin-degrading enzyme"/>
    <property type="match status" value="1"/>
</dbReference>
<dbReference type="InterPro" id="IPR007863">
    <property type="entry name" value="Peptidase_M16_C"/>
</dbReference>
<protein>
    <recommendedName>
        <fullName evidence="14">Insulin-degrading enzyme</fullName>
    </recommendedName>
</protein>
<accession>A0ABD3HNB0</accession>
<reference evidence="12 13" key="1">
    <citation type="submission" date="2024-09" db="EMBL/GenBank/DDBJ databases">
        <title>Chromosome-scale assembly of Riccia sorocarpa.</title>
        <authorList>
            <person name="Paukszto L."/>
        </authorList>
    </citation>
    <scope>NUCLEOTIDE SEQUENCE [LARGE SCALE GENOMIC DNA]</scope>
    <source>
        <strain evidence="12">LP-2024</strain>
        <tissue evidence="12">Aerial parts of the thallus</tissue>
    </source>
</reference>
<evidence type="ECO:0000256" key="1">
    <source>
        <dbReference type="ARBA" id="ARBA00007261"/>
    </source>
</evidence>
<evidence type="ECO:0000259" key="10">
    <source>
        <dbReference type="Pfam" id="PF16187"/>
    </source>
</evidence>
<evidence type="ECO:0000259" key="11">
    <source>
        <dbReference type="Pfam" id="PF22456"/>
    </source>
</evidence>
<feature type="region of interest" description="Disordered" evidence="7">
    <location>
        <begin position="984"/>
        <end position="1018"/>
    </location>
</feature>
<dbReference type="InterPro" id="IPR011765">
    <property type="entry name" value="Pept_M16_N"/>
</dbReference>
<dbReference type="GO" id="GO:0008237">
    <property type="term" value="F:metallopeptidase activity"/>
    <property type="evidence" value="ECO:0007669"/>
    <property type="project" value="UniProtKB-KW"/>
</dbReference>
<dbReference type="PANTHER" id="PTHR43690">
    <property type="entry name" value="NARDILYSIN"/>
    <property type="match status" value="1"/>
</dbReference>
<dbReference type="InterPro" id="IPR050626">
    <property type="entry name" value="Peptidase_M16"/>
</dbReference>
<feature type="domain" description="Peptidase M16 N-terminal" evidence="8">
    <location>
        <begin position="61"/>
        <end position="194"/>
    </location>
</feature>
<dbReference type="InterPro" id="IPR054734">
    <property type="entry name" value="PqqF-like_C_4"/>
</dbReference>
<keyword evidence="5" id="KW-0862">Zinc</keyword>
<keyword evidence="4" id="KW-0378">Hydrolase</keyword>
<dbReference type="Pfam" id="PF05193">
    <property type="entry name" value="Peptidase_M16_C"/>
    <property type="match status" value="1"/>
</dbReference>
<keyword evidence="13" id="KW-1185">Reference proteome</keyword>
<keyword evidence="2" id="KW-0645">Protease</keyword>